<dbReference type="EMBL" id="CM031826">
    <property type="protein sequence ID" value="KAG6725138.1"/>
    <property type="molecule type" value="Genomic_DNA"/>
</dbReference>
<reference evidence="3" key="2">
    <citation type="submission" date="2021-01" db="EMBL/GenBank/DDBJ databases">
        <authorList>
            <person name="Lovell J.T."/>
            <person name="Bentley N."/>
            <person name="Bhattarai G."/>
            <person name="Jenkins J.W."/>
            <person name="Sreedasyam A."/>
            <person name="Alarcon Y."/>
            <person name="Bock C."/>
            <person name="Boston L."/>
            <person name="Carlson J."/>
            <person name="Cervantes K."/>
            <person name="Clermont K."/>
            <person name="Krom N."/>
            <person name="Kubenka K."/>
            <person name="Mamidi S."/>
            <person name="Mattison C."/>
            <person name="Monteros M."/>
            <person name="Pisani C."/>
            <person name="Plott C."/>
            <person name="Rajasekar S."/>
            <person name="Rhein H.S."/>
            <person name="Rohla C."/>
            <person name="Song M."/>
            <person name="Hilaire R.S."/>
            <person name="Shu S."/>
            <person name="Wells L."/>
            <person name="Wang X."/>
            <person name="Webber J."/>
            <person name="Heerema R.J."/>
            <person name="Klein P."/>
            <person name="Conner P."/>
            <person name="Grauke L."/>
            <person name="Grimwood J."/>
            <person name="Schmutz J."/>
            <person name="Randall J.J."/>
        </authorList>
    </citation>
    <scope>NUCLEOTIDE SEQUENCE</scope>
    <source>
        <tissue evidence="3">Leaf</tissue>
    </source>
</reference>
<dbReference type="OrthoDB" id="671923at2759"/>
<dbReference type="Proteomes" id="UP000811609">
    <property type="component" value="Chromosome 2"/>
</dbReference>
<protein>
    <submittedName>
        <fullName evidence="2">Uncharacterized protein</fullName>
    </submittedName>
</protein>
<feature type="transmembrane region" description="Helical" evidence="1">
    <location>
        <begin position="67"/>
        <end position="83"/>
    </location>
</feature>
<dbReference type="PANTHER" id="PTHR34936:SF2">
    <property type="entry name" value="EXPRESSED PROTEIN"/>
    <property type="match status" value="1"/>
</dbReference>
<keyword evidence="1" id="KW-0812">Transmembrane</keyword>
<keyword evidence="1" id="KW-1133">Transmembrane helix</keyword>
<comment type="caution">
    <text evidence="2">The sequence shown here is derived from an EMBL/GenBank/DDBJ whole genome shotgun (WGS) entry which is preliminary data.</text>
</comment>
<gene>
    <name evidence="2" type="ORF">CIPAW_02G016600</name>
    <name evidence="3" type="ORF">I3842_02G017100</name>
</gene>
<proteinExistence type="predicted"/>
<name>A0A8T1R859_CARIL</name>
<keyword evidence="1" id="KW-0472">Membrane</keyword>
<feature type="transmembrane region" description="Helical" evidence="1">
    <location>
        <begin position="37"/>
        <end position="61"/>
    </location>
</feature>
<organism evidence="2 4">
    <name type="scientific">Carya illinoinensis</name>
    <name type="common">Pecan</name>
    <dbReference type="NCBI Taxonomy" id="32201"/>
    <lineage>
        <taxon>Eukaryota</taxon>
        <taxon>Viridiplantae</taxon>
        <taxon>Streptophyta</taxon>
        <taxon>Embryophyta</taxon>
        <taxon>Tracheophyta</taxon>
        <taxon>Spermatophyta</taxon>
        <taxon>Magnoliopsida</taxon>
        <taxon>eudicotyledons</taxon>
        <taxon>Gunneridae</taxon>
        <taxon>Pentapetalae</taxon>
        <taxon>rosids</taxon>
        <taxon>fabids</taxon>
        <taxon>Fagales</taxon>
        <taxon>Juglandaceae</taxon>
        <taxon>Carya</taxon>
    </lineage>
</organism>
<evidence type="ECO:0000313" key="2">
    <source>
        <dbReference type="EMBL" id="KAG6663298.1"/>
    </source>
</evidence>
<dbReference type="PANTHER" id="PTHR34936">
    <property type="entry name" value="EXPRESSED PROTEIN"/>
    <property type="match status" value="1"/>
</dbReference>
<evidence type="ECO:0000313" key="4">
    <source>
        <dbReference type="Proteomes" id="UP000811609"/>
    </source>
</evidence>
<dbReference type="Proteomes" id="UP000811246">
    <property type="component" value="Chromosome 2"/>
</dbReference>
<evidence type="ECO:0000256" key="1">
    <source>
        <dbReference type="SAM" id="Phobius"/>
    </source>
</evidence>
<sequence>MITRSKLVEQLRDHQIRSQRKCPALTVFSPKPHFTSWVDVTVAIFWALIFSMLVVSCYWSLYLGHIRISFVVICIGIFLPVRLRKSRQSLARKKERRLLLPLSM</sequence>
<accession>A0A8T1R859</accession>
<evidence type="ECO:0000313" key="3">
    <source>
        <dbReference type="EMBL" id="KAG6725138.1"/>
    </source>
</evidence>
<dbReference type="AlphaFoldDB" id="A0A8T1R859"/>
<dbReference type="EMBL" id="CM031810">
    <property type="protein sequence ID" value="KAG6663298.1"/>
    <property type="molecule type" value="Genomic_DNA"/>
</dbReference>
<reference evidence="2" key="1">
    <citation type="submission" date="2020-12" db="EMBL/GenBank/DDBJ databases">
        <title>WGS assembly of Carya illinoinensis cv. Pawnee.</title>
        <authorList>
            <person name="Platts A."/>
            <person name="Shu S."/>
            <person name="Wright S."/>
            <person name="Barry K."/>
            <person name="Edger P."/>
            <person name="Pires J.C."/>
            <person name="Schmutz J."/>
        </authorList>
    </citation>
    <scope>NUCLEOTIDE SEQUENCE</scope>
    <source>
        <tissue evidence="2">Leaf</tissue>
    </source>
</reference>
<keyword evidence="4" id="KW-1185">Reference proteome</keyword>